<dbReference type="PANTHER" id="PTHR32309">
    <property type="entry name" value="TYROSINE-PROTEIN KINASE"/>
    <property type="match status" value="1"/>
</dbReference>
<comment type="similarity">
    <text evidence="2">Belongs to the CpsC/CapA family.</text>
</comment>
<dbReference type="GO" id="GO:0005886">
    <property type="term" value="C:plasma membrane"/>
    <property type="evidence" value="ECO:0007669"/>
    <property type="project" value="UniProtKB-SubCell"/>
</dbReference>
<evidence type="ECO:0000256" key="2">
    <source>
        <dbReference type="ARBA" id="ARBA00006683"/>
    </source>
</evidence>
<evidence type="ECO:0000256" key="6">
    <source>
        <dbReference type="ARBA" id="ARBA00023136"/>
    </source>
</evidence>
<feature type="domain" description="Polysaccharide chain length determinant N-terminal" evidence="8">
    <location>
        <begin position="4"/>
        <end position="91"/>
    </location>
</feature>
<evidence type="ECO:0000313" key="10">
    <source>
        <dbReference type="Proteomes" id="UP000430345"/>
    </source>
</evidence>
<reference evidence="9 10" key="1">
    <citation type="submission" date="2019-10" db="EMBL/GenBank/DDBJ databases">
        <title>The Genome Sequence of Clostridium tarantellae Isolated from Fish Brain.</title>
        <authorList>
            <person name="Bano L."/>
            <person name="Kiel M."/>
            <person name="Sales G."/>
            <person name="Doxey A.C."/>
            <person name="Mansfield M.J."/>
            <person name="Schiavone M."/>
            <person name="Rossetto O."/>
            <person name="Pirazzini M."/>
            <person name="Dobrindt U."/>
            <person name="Montecucco C."/>
        </authorList>
    </citation>
    <scope>NUCLEOTIDE SEQUENCE [LARGE SCALE GENOMIC DNA]</scope>
    <source>
        <strain evidence="9 10">DSM 3997</strain>
    </source>
</reference>
<comment type="subcellular location">
    <subcellularLocation>
        <location evidence="1">Cell membrane</location>
        <topology evidence="1">Multi-pass membrane protein</topology>
    </subcellularLocation>
</comment>
<proteinExistence type="inferred from homology"/>
<dbReference type="OrthoDB" id="2360475at2"/>
<protein>
    <submittedName>
        <fullName evidence="9">Capsular biosynthesis protein</fullName>
    </submittedName>
</protein>
<evidence type="ECO:0000256" key="7">
    <source>
        <dbReference type="SAM" id="Phobius"/>
    </source>
</evidence>
<dbReference type="InterPro" id="IPR003856">
    <property type="entry name" value="LPS_length_determ_N"/>
</dbReference>
<evidence type="ECO:0000256" key="1">
    <source>
        <dbReference type="ARBA" id="ARBA00004651"/>
    </source>
</evidence>
<dbReference type="PANTHER" id="PTHR32309:SF13">
    <property type="entry name" value="FERRIC ENTEROBACTIN TRANSPORT PROTEIN FEPE"/>
    <property type="match status" value="1"/>
</dbReference>
<dbReference type="GO" id="GO:0004713">
    <property type="term" value="F:protein tyrosine kinase activity"/>
    <property type="evidence" value="ECO:0007669"/>
    <property type="project" value="TreeGrafter"/>
</dbReference>
<dbReference type="Proteomes" id="UP000430345">
    <property type="component" value="Unassembled WGS sequence"/>
</dbReference>
<keyword evidence="5 7" id="KW-1133">Transmembrane helix</keyword>
<evidence type="ECO:0000256" key="4">
    <source>
        <dbReference type="ARBA" id="ARBA00022692"/>
    </source>
</evidence>
<organism evidence="9 10">
    <name type="scientific">Clostridium tarantellae</name>
    <dbReference type="NCBI Taxonomy" id="39493"/>
    <lineage>
        <taxon>Bacteria</taxon>
        <taxon>Bacillati</taxon>
        <taxon>Bacillota</taxon>
        <taxon>Clostridia</taxon>
        <taxon>Eubacteriales</taxon>
        <taxon>Clostridiaceae</taxon>
        <taxon>Clostridium</taxon>
    </lineage>
</organism>
<keyword evidence="6 7" id="KW-0472">Membrane</keyword>
<dbReference type="Pfam" id="PF02706">
    <property type="entry name" value="Wzz"/>
    <property type="match status" value="1"/>
</dbReference>
<accession>A0A6I1MKK1</accession>
<dbReference type="RefSeq" id="WP_152889086.1">
    <property type="nucleotide sequence ID" value="NZ_WHJC01000074.1"/>
</dbReference>
<dbReference type="EMBL" id="WHJC01000074">
    <property type="protein sequence ID" value="MPQ43504.1"/>
    <property type="molecule type" value="Genomic_DNA"/>
</dbReference>
<keyword evidence="3" id="KW-1003">Cell membrane</keyword>
<evidence type="ECO:0000256" key="3">
    <source>
        <dbReference type="ARBA" id="ARBA00022475"/>
    </source>
</evidence>
<feature type="transmembrane region" description="Helical" evidence="7">
    <location>
        <begin position="175"/>
        <end position="193"/>
    </location>
</feature>
<gene>
    <name evidence="9" type="ORF">GBZ86_07010</name>
</gene>
<keyword evidence="4 7" id="KW-0812">Transmembrane</keyword>
<name>A0A6I1MKK1_9CLOT</name>
<dbReference type="AlphaFoldDB" id="A0A6I1MKK1"/>
<evidence type="ECO:0000256" key="5">
    <source>
        <dbReference type="ARBA" id="ARBA00022989"/>
    </source>
</evidence>
<feature type="transmembrane region" description="Helical" evidence="7">
    <location>
        <begin position="20"/>
        <end position="40"/>
    </location>
</feature>
<keyword evidence="10" id="KW-1185">Reference proteome</keyword>
<dbReference type="InterPro" id="IPR050445">
    <property type="entry name" value="Bact_polysacc_biosynth/exp"/>
</dbReference>
<comment type="caution">
    <text evidence="9">The sequence shown here is derived from an EMBL/GenBank/DDBJ whole genome shotgun (WGS) entry which is preliminary data.</text>
</comment>
<sequence length="234" mass="26656">MSESIEFSDLIQMVKKRWKLITIITLLITTLFVSVTAFLIKPQYESSVKLFIGKEEAEGKNYNNSDVAMYQNLIKTYAEIIKTKDLISNAINLTNININTKTVLNNLIVTPRLDTQILEVKLRGNNKEQTVEILNSVVNEFIYRSNNLIKNGNIQIIQSVEIPESPVSPKISRNLIISFILGLIIALMISFLIEYLDNTFKVSEDIEKHFHIAVIGVIPKESISEKSNSIRKRD</sequence>
<evidence type="ECO:0000313" key="9">
    <source>
        <dbReference type="EMBL" id="MPQ43504.1"/>
    </source>
</evidence>
<evidence type="ECO:0000259" key="8">
    <source>
        <dbReference type="Pfam" id="PF02706"/>
    </source>
</evidence>